<dbReference type="Proteomes" id="UP000481517">
    <property type="component" value="Unassembled WGS sequence"/>
</dbReference>
<reference evidence="3 4" key="1">
    <citation type="submission" date="2020-02" db="EMBL/GenBank/DDBJ databases">
        <authorList>
            <person name="Rodrigo-Torres L."/>
            <person name="Arahal R. D."/>
            <person name="Lucena T."/>
        </authorList>
    </citation>
    <scope>NUCLEOTIDE SEQUENCE [LARGE SCALE GENOMIC DNA]</scope>
    <source>
        <strain evidence="3 4">CECT 9734</strain>
    </source>
</reference>
<dbReference type="AlphaFoldDB" id="A0A6S6WNH1"/>
<accession>A0A6S6WNH1</accession>
<evidence type="ECO:0000313" key="3">
    <source>
        <dbReference type="EMBL" id="CAB0151462.1"/>
    </source>
</evidence>
<dbReference type="RefSeq" id="WP_173920837.1">
    <property type="nucleotide sequence ID" value="NZ_CADCXY010000004.1"/>
</dbReference>
<dbReference type="Pfam" id="PF04575">
    <property type="entry name" value="SlipAM"/>
    <property type="match status" value="1"/>
</dbReference>
<protein>
    <recommendedName>
        <fullName evidence="2">Surface lipoprotein assembly modifier C-terminal domain-containing protein</fullName>
    </recommendedName>
</protein>
<evidence type="ECO:0000256" key="1">
    <source>
        <dbReference type="SAM" id="SignalP"/>
    </source>
</evidence>
<sequence>MIYRALLPIALIAVTPAASADNDTSTWTFDSELEAGYRYDSNVGLTQIDENTAQSDQATVLRGKLASSWQATDRLKLSASYQLEQENYQEFSQYDLQIQTLMGEVSYQFPWAKVGVSQHNAQADVADDDFLEFNQTSYFVGNLVGESFYWRLAHQRVDKDLPDYSQRNAEARNYTADMFWFFNQGDRFVTLGYTHENEDAVDSKFSFNGHQVRTSIHQTLQVWGQSQKLSLSLDYKDRDYESAWTAQTAARQDQITSLEGKWSIPVNDYFGLALTAKHTDSESNTNVADYNDTTAGIRFTLNF</sequence>
<proteinExistence type="predicted"/>
<keyword evidence="1" id="KW-0732">Signal</keyword>
<name>A0A6S6WNH1_9GAMM</name>
<organism evidence="3 4">
    <name type="scientific">Pseudidiomarina piscicola</name>
    <dbReference type="NCBI Taxonomy" id="2614830"/>
    <lineage>
        <taxon>Bacteria</taxon>
        <taxon>Pseudomonadati</taxon>
        <taxon>Pseudomonadota</taxon>
        <taxon>Gammaproteobacteria</taxon>
        <taxon>Alteromonadales</taxon>
        <taxon>Idiomarinaceae</taxon>
        <taxon>Pseudidiomarina</taxon>
    </lineage>
</organism>
<evidence type="ECO:0000313" key="4">
    <source>
        <dbReference type="Proteomes" id="UP000481517"/>
    </source>
</evidence>
<gene>
    <name evidence="3" type="ORF">PSI9734_01849</name>
</gene>
<feature type="chain" id="PRO_5028846529" description="Surface lipoprotein assembly modifier C-terminal domain-containing protein" evidence="1">
    <location>
        <begin position="21"/>
        <end position="303"/>
    </location>
</feature>
<keyword evidence="4" id="KW-1185">Reference proteome</keyword>
<feature type="signal peptide" evidence="1">
    <location>
        <begin position="1"/>
        <end position="20"/>
    </location>
</feature>
<dbReference type="EMBL" id="CADCXY010000004">
    <property type="protein sequence ID" value="CAB0151462.1"/>
    <property type="molecule type" value="Genomic_DNA"/>
</dbReference>
<feature type="domain" description="Surface lipoprotein assembly modifier C-terminal" evidence="2">
    <location>
        <begin position="166"/>
        <end position="303"/>
    </location>
</feature>
<evidence type="ECO:0000259" key="2">
    <source>
        <dbReference type="Pfam" id="PF04575"/>
    </source>
</evidence>
<dbReference type="InterPro" id="IPR007655">
    <property type="entry name" value="Slam_C"/>
</dbReference>